<evidence type="ECO:0000313" key="2">
    <source>
        <dbReference type="Proteomes" id="UP000823775"/>
    </source>
</evidence>
<dbReference type="EMBL" id="JACEIK010003431">
    <property type="protein sequence ID" value="MCD9641691.1"/>
    <property type="molecule type" value="Genomic_DNA"/>
</dbReference>
<dbReference type="Proteomes" id="UP000823775">
    <property type="component" value="Unassembled WGS sequence"/>
</dbReference>
<keyword evidence="2" id="KW-1185">Reference proteome</keyword>
<proteinExistence type="predicted"/>
<name>A0ABS8V4Z4_DATST</name>
<gene>
    <name evidence="1" type="ORF">HAX54_028079</name>
</gene>
<reference evidence="1 2" key="1">
    <citation type="journal article" date="2021" name="BMC Genomics">
        <title>Datura genome reveals duplications of psychoactive alkaloid biosynthetic genes and high mutation rate following tissue culture.</title>
        <authorList>
            <person name="Rajewski A."/>
            <person name="Carter-House D."/>
            <person name="Stajich J."/>
            <person name="Litt A."/>
        </authorList>
    </citation>
    <scope>NUCLEOTIDE SEQUENCE [LARGE SCALE GENOMIC DNA]</scope>
    <source>
        <strain evidence="1">AR-01</strain>
    </source>
</reference>
<protein>
    <submittedName>
        <fullName evidence="1">Uncharacterized protein</fullName>
    </submittedName>
</protein>
<evidence type="ECO:0000313" key="1">
    <source>
        <dbReference type="EMBL" id="MCD9641691.1"/>
    </source>
</evidence>
<comment type="caution">
    <text evidence="1">The sequence shown here is derived from an EMBL/GenBank/DDBJ whole genome shotgun (WGS) entry which is preliminary data.</text>
</comment>
<organism evidence="1 2">
    <name type="scientific">Datura stramonium</name>
    <name type="common">Jimsonweed</name>
    <name type="synonym">Common thornapple</name>
    <dbReference type="NCBI Taxonomy" id="4076"/>
    <lineage>
        <taxon>Eukaryota</taxon>
        <taxon>Viridiplantae</taxon>
        <taxon>Streptophyta</taxon>
        <taxon>Embryophyta</taxon>
        <taxon>Tracheophyta</taxon>
        <taxon>Spermatophyta</taxon>
        <taxon>Magnoliopsida</taxon>
        <taxon>eudicotyledons</taxon>
        <taxon>Gunneridae</taxon>
        <taxon>Pentapetalae</taxon>
        <taxon>asterids</taxon>
        <taxon>lamiids</taxon>
        <taxon>Solanales</taxon>
        <taxon>Solanaceae</taxon>
        <taxon>Solanoideae</taxon>
        <taxon>Datureae</taxon>
        <taxon>Datura</taxon>
    </lineage>
</organism>
<sequence>MSDAVQLTMHNCLANLKFKACVCAIDCLLRHSPSLGAKPAHQSPSIGAKPVRQSPSLCTKPARQVFPTLPSCACLSRTITVIGTLPFFDMSWRQCPMPYFLSNANLRFHALSWIINPMPSWHCHAIPHQVLTKLPCHTQDLGPHLPH</sequence>
<accession>A0ABS8V4Z4</accession>